<accession>A0ACB9Z0G6</accession>
<comment type="caution">
    <text evidence="1">The sequence shown here is derived from an EMBL/GenBank/DDBJ whole genome shotgun (WGS) entry which is preliminary data.</text>
</comment>
<keyword evidence="2" id="KW-1185">Reference proteome</keyword>
<protein>
    <submittedName>
        <fullName evidence="1">Uncharacterized protein</fullName>
    </submittedName>
</protein>
<gene>
    <name evidence="1" type="ORF">F4820DRAFT_308555</name>
</gene>
<dbReference type="Proteomes" id="UP001497700">
    <property type="component" value="Unassembled WGS sequence"/>
</dbReference>
<proteinExistence type="predicted"/>
<organism evidence="1 2">
    <name type="scientific">Hypoxylon rubiginosum</name>
    <dbReference type="NCBI Taxonomy" id="110542"/>
    <lineage>
        <taxon>Eukaryota</taxon>
        <taxon>Fungi</taxon>
        <taxon>Dikarya</taxon>
        <taxon>Ascomycota</taxon>
        <taxon>Pezizomycotina</taxon>
        <taxon>Sordariomycetes</taxon>
        <taxon>Xylariomycetidae</taxon>
        <taxon>Xylariales</taxon>
        <taxon>Hypoxylaceae</taxon>
        <taxon>Hypoxylon</taxon>
    </lineage>
</organism>
<reference evidence="1 2" key="1">
    <citation type="journal article" date="2022" name="New Phytol.">
        <title>Ecological generalism drives hyperdiversity of secondary metabolite gene clusters in xylarialean endophytes.</title>
        <authorList>
            <person name="Franco M.E.E."/>
            <person name="Wisecaver J.H."/>
            <person name="Arnold A.E."/>
            <person name="Ju Y.M."/>
            <person name="Slot J.C."/>
            <person name="Ahrendt S."/>
            <person name="Moore L.P."/>
            <person name="Eastman K.E."/>
            <person name="Scott K."/>
            <person name="Konkel Z."/>
            <person name="Mondo S.J."/>
            <person name="Kuo A."/>
            <person name="Hayes R.D."/>
            <person name="Haridas S."/>
            <person name="Andreopoulos B."/>
            <person name="Riley R."/>
            <person name="LaButti K."/>
            <person name="Pangilinan J."/>
            <person name="Lipzen A."/>
            <person name="Amirebrahimi M."/>
            <person name="Yan J."/>
            <person name="Adam C."/>
            <person name="Keymanesh K."/>
            <person name="Ng V."/>
            <person name="Louie K."/>
            <person name="Northen T."/>
            <person name="Drula E."/>
            <person name="Henrissat B."/>
            <person name="Hsieh H.M."/>
            <person name="Youens-Clark K."/>
            <person name="Lutzoni F."/>
            <person name="Miadlikowska J."/>
            <person name="Eastwood D.C."/>
            <person name="Hamelin R.C."/>
            <person name="Grigoriev I.V."/>
            <person name="U'Ren J.M."/>
        </authorList>
    </citation>
    <scope>NUCLEOTIDE SEQUENCE [LARGE SCALE GENOMIC DNA]</scope>
    <source>
        <strain evidence="1 2">CBS 119005</strain>
    </source>
</reference>
<evidence type="ECO:0000313" key="2">
    <source>
        <dbReference type="Proteomes" id="UP001497700"/>
    </source>
</evidence>
<sequence length="340" mass="36224">MPIVRDGRIRPLAVVIPLILSIAGFILAMIALFAGTGSQQQALEDYHLIAINMSNFGHDLIPTPTSSGSQPTATDGDSSIWDQIEDGLDDLGDDITDELNDIANDVADRLSAELGISQWYSLHVMTACEGNFAPNATSPGAWYNTTNCTAQSPGVHFNLTEVLQREIDEGPLDINAADVPIPDSIQQTIDYVNSFLLAAFVLYVLGSAFSGLSFLSCIVVLTLRRDVIGRGTILINAALSAPAVLALAVGSAIATAVSKRGVAEINDRGAEAGISAVEGTKFMIVSWVAFAVMFVALLFWCVACCLPRRRGSAAAGWGEKAPRASTDSHRGLLGMFRRRR</sequence>
<name>A0ACB9Z0G6_9PEZI</name>
<dbReference type="EMBL" id="MU393476">
    <property type="protein sequence ID" value="KAI4865118.1"/>
    <property type="molecule type" value="Genomic_DNA"/>
</dbReference>
<evidence type="ECO:0000313" key="1">
    <source>
        <dbReference type="EMBL" id="KAI4865118.1"/>
    </source>
</evidence>